<dbReference type="EMBL" id="AP011529">
    <property type="protein sequence ID" value="BAI80359.1"/>
    <property type="molecule type" value="Genomic_DNA"/>
</dbReference>
<dbReference type="Pfam" id="PF18754">
    <property type="entry name" value="Nmad3"/>
    <property type="match status" value="1"/>
</dbReference>
<dbReference type="AlphaFoldDB" id="D3PCN6"/>
<gene>
    <name evidence="2" type="ordered locus">DEFDS_0883</name>
</gene>
<feature type="domain" description="Nucleotide modification associated" evidence="1">
    <location>
        <begin position="2"/>
        <end position="260"/>
    </location>
</feature>
<dbReference type="Proteomes" id="UP000001520">
    <property type="component" value="Chromosome"/>
</dbReference>
<proteinExistence type="predicted"/>
<name>D3PCN6_DEFDS</name>
<sequence>MKIIFSRKGFDSSYGGFPSLIFPDGTLFSIPIPDKESNISYSDLTFKYNTFSIQDILNDVTKNKIKSGKWYNCNYKEKKFKCHFDPMYLPDKQIMAFGQTNSAASHLINHDVTKGDIFLFFGWFKHIELRNNKWCYKRKSLDIHLIWSYMIVDEIYDLNDSKQTELIKDKYPYLVSHPHISSKKYRKNILFISKNFKLLSFSDQIILTDLKNYKNRSKWRLPNYFNYPKHFTYINEKNCKIDGCDVIVNIPDRGQEFIFDINKIPQEEVKKIMSFINSL</sequence>
<dbReference type="STRING" id="639282.DEFDS_0883"/>
<evidence type="ECO:0000313" key="2">
    <source>
        <dbReference type="EMBL" id="BAI80359.1"/>
    </source>
</evidence>
<organism evidence="2 3">
    <name type="scientific">Deferribacter desulfuricans (strain DSM 14783 / JCM 11476 / NBRC 101012 / SSM1)</name>
    <dbReference type="NCBI Taxonomy" id="639282"/>
    <lineage>
        <taxon>Bacteria</taxon>
        <taxon>Pseudomonadati</taxon>
        <taxon>Deferribacterota</taxon>
        <taxon>Deferribacteres</taxon>
        <taxon>Deferribacterales</taxon>
        <taxon>Deferribacteraceae</taxon>
        <taxon>Deferribacter</taxon>
    </lineage>
</organism>
<keyword evidence="3" id="KW-1185">Reference proteome</keyword>
<dbReference type="InterPro" id="IPR041135">
    <property type="entry name" value="Nmad3"/>
</dbReference>
<accession>D3PCN6</accession>
<dbReference type="KEGG" id="ddf:DEFDS_0883"/>
<reference evidence="2 3" key="1">
    <citation type="journal article" date="2010" name="DNA Res.">
        <title>Bacterial lifestyle in a deep-sea hydrothermal vent chimney revealed by the genome sequence of the thermophilic bacterium Deferribacter desulfuricans SSM1.</title>
        <authorList>
            <person name="Takaki Y."/>
            <person name="Shimamura S."/>
            <person name="Nakagawa S."/>
            <person name="Fukuhara Y."/>
            <person name="Horikawa H."/>
            <person name="Ankai A."/>
            <person name="Harada T."/>
            <person name="Hosoyama A."/>
            <person name="Oguchi A."/>
            <person name="Fukui S."/>
            <person name="Fujita N."/>
            <person name="Takami H."/>
            <person name="Takai K."/>
        </authorList>
    </citation>
    <scope>NUCLEOTIDE SEQUENCE [LARGE SCALE GENOMIC DNA]</scope>
    <source>
        <strain evidence="3">DSM 14783 / JCM 11476 / NBRC 101012 / SSM1</strain>
    </source>
</reference>
<dbReference type="RefSeq" id="WP_013007606.1">
    <property type="nucleotide sequence ID" value="NC_013939.1"/>
</dbReference>
<dbReference type="HOGENOM" id="CLU_086900_0_0_0"/>
<dbReference type="OrthoDB" id="9772090at2"/>
<evidence type="ECO:0000259" key="1">
    <source>
        <dbReference type="Pfam" id="PF18754"/>
    </source>
</evidence>
<evidence type="ECO:0000313" key="3">
    <source>
        <dbReference type="Proteomes" id="UP000001520"/>
    </source>
</evidence>
<dbReference type="eggNOG" id="ENOG502Z8V1">
    <property type="taxonomic scope" value="Bacteria"/>
</dbReference>
<protein>
    <recommendedName>
        <fullName evidence="1">Nucleotide modification associated domain-containing protein</fullName>
    </recommendedName>
</protein>